<dbReference type="FunFam" id="2.60.40.10:FF:000257">
    <property type="entry name" value="Dyslexia-associated protein KIAA0319-like"/>
    <property type="match status" value="1"/>
</dbReference>
<proteinExistence type="predicted"/>
<dbReference type="PANTHER" id="PTHR46182">
    <property type="entry name" value="FI19480P1"/>
    <property type="match status" value="1"/>
</dbReference>
<evidence type="ECO:0000313" key="1">
    <source>
        <dbReference type="EMBL" id="KAG8239892.1"/>
    </source>
</evidence>
<dbReference type="GO" id="GO:0031410">
    <property type="term" value="C:cytoplasmic vesicle"/>
    <property type="evidence" value="ECO:0007669"/>
    <property type="project" value="TreeGrafter"/>
</dbReference>
<dbReference type="Gene3D" id="2.60.40.10">
    <property type="entry name" value="Immunoglobulins"/>
    <property type="match status" value="1"/>
</dbReference>
<comment type="caution">
    <text evidence="1">The sequence shown here is derived from an EMBL/GenBank/DDBJ whole genome shotgun (WGS) entry which is preliminary data.</text>
</comment>
<protein>
    <submittedName>
        <fullName evidence="1">Uncharacterized protein</fullName>
    </submittedName>
</protein>
<dbReference type="PANTHER" id="PTHR46182:SF2">
    <property type="entry name" value="FI19480P1"/>
    <property type="match status" value="1"/>
</dbReference>
<dbReference type="GO" id="GO:0016020">
    <property type="term" value="C:membrane"/>
    <property type="evidence" value="ECO:0007669"/>
    <property type="project" value="TreeGrafter"/>
</dbReference>
<sequence length="200" mass="21783">MESECLPEEECVPNAIGDGSCICRFGIDSESGRCITSRDKSEKDEENDLFDQNVEGSMLSLVTAHPEKLANVLKDIPANNIDLGSDDAKSEAPISSSSPPLKNLEVTVVSKTVRLPENEVTLSAFTIPTEKQGEHYTYEWNLLSRPGGNEAADTGTMQDKNGPNLQLRHLKEGFYSFQVTVTGPDSIGKQVANVTVLPRK</sequence>
<dbReference type="GO" id="GO:0001764">
    <property type="term" value="P:neuron migration"/>
    <property type="evidence" value="ECO:0007669"/>
    <property type="project" value="TreeGrafter"/>
</dbReference>
<dbReference type="SUPFAM" id="SSF49299">
    <property type="entry name" value="PKD domain"/>
    <property type="match status" value="1"/>
</dbReference>
<accession>A0A8K0KS82</accession>
<gene>
    <name evidence="1" type="ORF">J437_LFUL019483</name>
</gene>
<dbReference type="Pfam" id="PF22352">
    <property type="entry name" value="K319L-like_PKD"/>
    <property type="match status" value="1"/>
</dbReference>
<feature type="non-terminal residue" evidence="1">
    <location>
        <position position="1"/>
    </location>
</feature>
<name>A0A8K0KS82_LADFU</name>
<evidence type="ECO:0000313" key="2">
    <source>
        <dbReference type="Proteomes" id="UP000792457"/>
    </source>
</evidence>
<reference evidence="1" key="1">
    <citation type="submission" date="2013-04" db="EMBL/GenBank/DDBJ databases">
        <authorList>
            <person name="Qu J."/>
            <person name="Murali S.C."/>
            <person name="Bandaranaike D."/>
            <person name="Bellair M."/>
            <person name="Blankenburg K."/>
            <person name="Chao H."/>
            <person name="Dinh H."/>
            <person name="Doddapaneni H."/>
            <person name="Downs B."/>
            <person name="Dugan-Rocha S."/>
            <person name="Elkadiri S."/>
            <person name="Gnanaolivu R.D."/>
            <person name="Hernandez B."/>
            <person name="Javaid M."/>
            <person name="Jayaseelan J.C."/>
            <person name="Lee S."/>
            <person name="Li M."/>
            <person name="Ming W."/>
            <person name="Munidasa M."/>
            <person name="Muniz J."/>
            <person name="Nguyen L."/>
            <person name="Ongeri F."/>
            <person name="Osuji N."/>
            <person name="Pu L.-L."/>
            <person name="Puazo M."/>
            <person name="Qu C."/>
            <person name="Quiroz J."/>
            <person name="Raj R."/>
            <person name="Weissenberger G."/>
            <person name="Xin Y."/>
            <person name="Zou X."/>
            <person name="Han Y."/>
            <person name="Richards S."/>
            <person name="Worley K."/>
            <person name="Muzny D."/>
            <person name="Gibbs R."/>
        </authorList>
    </citation>
    <scope>NUCLEOTIDE SEQUENCE</scope>
    <source>
        <strain evidence="1">Sampled in the wild</strain>
    </source>
</reference>
<dbReference type="EMBL" id="KZ310195">
    <property type="protein sequence ID" value="KAG8239892.1"/>
    <property type="molecule type" value="Genomic_DNA"/>
</dbReference>
<dbReference type="InterPro" id="IPR029865">
    <property type="entry name" value="KIAA0319-like"/>
</dbReference>
<reference evidence="1" key="2">
    <citation type="submission" date="2017-10" db="EMBL/GenBank/DDBJ databases">
        <title>Ladona fulva Genome sequencing and assembly.</title>
        <authorList>
            <person name="Murali S."/>
            <person name="Richards S."/>
            <person name="Bandaranaike D."/>
            <person name="Bellair M."/>
            <person name="Blankenburg K."/>
            <person name="Chao H."/>
            <person name="Dinh H."/>
            <person name="Doddapaneni H."/>
            <person name="Dugan-Rocha S."/>
            <person name="Elkadiri S."/>
            <person name="Gnanaolivu R."/>
            <person name="Hernandez B."/>
            <person name="Skinner E."/>
            <person name="Javaid M."/>
            <person name="Lee S."/>
            <person name="Li M."/>
            <person name="Ming W."/>
            <person name="Munidasa M."/>
            <person name="Muniz J."/>
            <person name="Nguyen L."/>
            <person name="Hughes D."/>
            <person name="Osuji N."/>
            <person name="Pu L.-L."/>
            <person name="Puazo M."/>
            <person name="Qu C."/>
            <person name="Quiroz J."/>
            <person name="Raj R."/>
            <person name="Weissenberger G."/>
            <person name="Xin Y."/>
            <person name="Zou X."/>
            <person name="Han Y."/>
            <person name="Worley K."/>
            <person name="Muzny D."/>
            <person name="Gibbs R."/>
        </authorList>
    </citation>
    <scope>NUCLEOTIDE SEQUENCE</scope>
    <source>
        <strain evidence="1">Sampled in the wild</strain>
    </source>
</reference>
<dbReference type="AlphaFoldDB" id="A0A8K0KS82"/>
<dbReference type="InterPro" id="IPR035986">
    <property type="entry name" value="PKD_dom_sf"/>
</dbReference>
<dbReference type="InterPro" id="IPR013783">
    <property type="entry name" value="Ig-like_fold"/>
</dbReference>
<dbReference type="CDD" id="cd00146">
    <property type="entry name" value="PKD"/>
    <property type="match status" value="1"/>
</dbReference>
<organism evidence="1 2">
    <name type="scientific">Ladona fulva</name>
    <name type="common">Scarce chaser dragonfly</name>
    <name type="synonym">Libellula fulva</name>
    <dbReference type="NCBI Taxonomy" id="123851"/>
    <lineage>
        <taxon>Eukaryota</taxon>
        <taxon>Metazoa</taxon>
        <taxon>Ecdysozoa</taxon>
        <taxon>Arthropoda</taxon>
        <taxon>Hexapoda</taxon>
        <taxon>Insecta</taxon>
        <taxon>Pterygota</taxon>
        <taxon>Palaeoptera</taxon>
        <taxon>Odonata</taxon>
        <taxon>Epiprocta</taxon>
        <taxon>Anisoptera</taxon>
        <taxon>Libelluloidea</taxon>
        <taxon>Libellulidae</taxon>
        <taxon>Ladona</taxon>
    </lineage>
</organism>
<keyword evidence="2" id="KW-1185">Reference proteome</keyword>
<dbReference type="Proteomes" id="UP000792457">
    <property type="component" value="Unassembled WGS sequence"/>
</dbReference>
<dbReference type="OrthoDB" id="536372at2759"/>